<gene>
    <name evidence="1" type="ORF">ACH50_20230</name>
</gene>
<dbReference type="STRING" id="1121863.GCA_000621185_04101"/>
<dbReference type="PANTHER" id="PTHR35841:SF1">
    <property type="entry name" value="PHOSPHONATES-BINDING PERIPLASMIC PROTEIN"/>
    <property type="match status" value="1"/>
</dbReference>
<dbReference type="OrthoDB" id="5599602at2"/>
<dbReference type="EMBL" id="LFEJ01000026">
    <property type="protein sequence ID" value="KMV32802.1"/>
    <property type="molecule type" value="Genomic_DNA"/>
</dbReference>
<accession>A0A0J8VI63</accession>
<name>A0A0J8VI63_9ENTR</name>
<comment type="caution">
    <text evidence="1">The sequence shown here is derived from an EMBL/GenBank/DDBJ whole genome shotgun (WGS) entry which is preliminary data.</text>
</comment>
<proteinExistence type="predicted"/>
<dbReference type="PATRIC" id="fig|1656095.3.peg.4224"/>
<dbReference type="Pfam" id="PF12974">
    <property type="entry name" value="Phosphonate-bd"/>
    <property type="match status" value="1"/>
</dbReference>
<dbReference type="PANTHER" id="PTHR35841">
    <property type="entry name" value="PHOSPHONATES-BINDING PERIPLASMIC PROTEIN"/>
    <property type="match status" value="1"/>
</dbReference>
<organism evidence="1 2">
    <name type="scientific">Franconibacter pulveris</name>
    <dbReference type="NCBI Taxonomy" id="435910"/>
    <lineage>
        <taxon>Bacteria</taxon>
        <taxon>Pseudomonadati</taxon>
        <taxon>Pseudomonadota</taxon>
        <taxon>Gammaproteobacteria</taxon>
        <taxon>Enterobacterales</taxon>
        <taxon>Enterobacteriaceae</taxon>
        <taxon>Franconibacter</taxon>
    </lineage>
</organism>
<dbReference type="AlphaFoldDB" id="A0A0J8VI63"/>
<dbReference type="RefSeq" id="WP_048888694.1">
    <property type="nucleotide sequence ID" value="NZ_LFEJ01000026.1"/>
</dbReference>
<dbReference type="Proteomes" id="UP000037315">
    <property type="component" value="Unassembled WGS sequence"/>
</dbReference>
<dbReference type="SUPFAM" id="SSF53850">
    <property type="entry name" value="Periplasmic binding protein-like II"/>
    <property type="match status" value="1"/>
</dbReference>
<evidence type="ECO:0000313" key="2">
    <source>
        <dbReference type="Proteomes" id="UP000037315"/>
    </source>
</evidence>
<keyword evidence="2" id="KW-1185">Reference proteome</keyword>
<dbReference type="Gene3D" id="3.40.190.10">
    <property type="entry name" value="Periplasmic binding protein-like II"/>
    <property type="match status" value="1"/>
</dbReference>
<reference evidence="1 2" key="1">
    <citation type="submission" date="2015-06" db="EMBL/GenBank/DDBJ databases">
        <title>Genome sequencing of Cronobacter sp. strain DJ34 isolated from petroleum contaminated sludge of Duliajan Oil Fields, Assam, India.</title>
        <authorList>
            <person name="Pal S."/>
            <person name="Banerjee T.D."/>
            <person name="Roy A."/>
            <person name="Sar P."/>
            <person name="Kazy S.K."/>
        </authorList>
    </citation>
    <scope>NUCLEOTIDE SEQUENCE [LARGE SCALE GENOMIC DNA]</scope>
    <source>
        <strain evidence="1 2">DJ34</strain>
    </source>
</reference>
<sequence>MTKRVALPMYDVHPPTTDALWAALRPLLINHGVTAECVFVRPSPLPEHWRDDDLLLSQTCGYPLTTQLHDVQTVGCFHYSAPGCEGPFYRSFLVARAGDTGKTLADFQDRAAVCNAIDSHSGYNVLRKMVSQLGSPSRFFRDVTFSGGHRESLQALQQKQADITAIDCVTFALLQRYQPALLAGLTLIEETPLAPGLPLITSRDTPADTLSALRAALQQLVSEPALHATCAAALIQGFSPIGRDDYEVMLQWQREAAVAGVDAL</sequence>
<evidence type="ECO:0000313" key="1">
    <source>
        <dbReference type="EMBL" id="KMV32802.1"/>
    </source>
</evidence>
<protein>
    <submittedName>
        <fullName evidence="1">Phosphate ABC transporter substrate-binding protein</fullName>
    </submittedName>
</protein>